<dbReference type="WBParaSite" id="jg19812">
    <property type="protein sequence ID" value="jg19812"/>
    <property type="gene ID" value="jg19812"/>
</dbReference>
<name>A0A915DH36_9BILA</name>
<protein>
    <submittedName>
        <fullName evidence="3">Uncharacterized protein</fullName>
    </submittedName>
</protein>
<sequence>MIIDKFAESTASTADWRGEEFYQQQQQKNSPGTISNARSSEGSLNIGGKSYRFRQEVILACRSRIHYYLF</sequence>
<evidence type="ECO:0000313" key="3">
    <source>
        <dbReference type="WBParaSite" id="jg19812"/>
    </source>
</evidence>
<proteinExistence type="predicted"/>
<reference evidence="3" key="1">
    <citation type="submission" date="2022-11" db="UniProtKB">
        <authorList>
            <consortium name="WormBaseParasite"/>
        </authorList>
    </citation>
    <scope>IDENTIFICATION</scope>
</reference>
<evidence type="ECO:0000256" key="1">
    <source>
        <dbReference type="SAM" id="MobiDB-lite"/>
    </source>
</evidence>
<dbReference type="AlphaFoldDB" id="A0A915DH36"/>
<evidence type="ECO:0000313" key="2">
    <source>
        <dbReference type="Proteomes" id="UP000887574"/>
    </source>
</evidence>
<accession>A0A915DH36</accession>
<feature type="region of interest" description="Disordered" evidence="1">
    <location>
        <begin position="20"/>
        <end position="46"/>
    </location>
</feature>
<organism evidence="2 3">
    <name type="scientific">Ditylenchus dipsaci</name>
    <dbReference type="NCBI Taxonomy" id="166011"/>
    <lineage>
        <taxon>Eukaryota</taxon>
        <taxon>Metazoa</taxon>
        <taxon>Ecdysozoa</taxon>
        <taxon>Nematoda</taxon>
        <taxon>Chromadorea</taxon>
        <taxon>Rhabditida</taxon>
        <taxon>Tylenchina</taxon>
        <taxon>Tylenchomorpha</taxon>
        <taxon>Sphaerularioidea</taxon>
        <taxon>Anguinidae</taxon>
        <taxon>Anguininae</taxon>
        <taxon>Ditylenchus</taxon>
    </lineage>
</organism>
<feature type="compositionally biased region" description="Polar residues" evidence="1">
    <location>
        <begin position="22"/>
        <end position="43"/>
    </location>
</feature>
<keyword evidence="2" id="KW-1185">Reference proteome</keyword>
<dbReference type="Proteomes" id="UP000887574">
    <property type="component" value="Unplaced"/>
</dbReference>